<dbReference type="InterPro" id="IPR055111">
    <property type="entry name" value="RNF34_RFFL_HeH"/>
</dbReference>
<name>A0A7R9KPM2_9ACAR</name>
<dbReference type="GO" id="GO:0070936">
    <property type="term" value="P:protein K48-linked ubiquitination"/>
    <property type="evidence" value="ECO:0007669"/>
    <property type="project" value="TreeGrafter"/>
</dbReference>
<dbReference type="PANTHER" id="PTHR14879:SF15">
    <property type="entry name" value="E3 UBIQUITIN-PROTEIN LIGASE RIFIFYLIN-LIKE PROTEIN"/>
    <property type="match status" value="1"/>
</dbReference>
<proteinExistence type="predicted"/>
<accession>A0A7R9KPM2</accession>
<feature type="domain" description="RNF34/RFFL HeH" evidence="2">
    <location>
        <begin position="257"/>
        <end position="305"/>
    </location>
</feature>
<dbReference type="GO" id="GO:0005737">
    <property type="term" value="C:cytoplasm"/>
    <property type="evidence" value="ECO:0007669"/>
    <property type="project" value="TreeGrafter"/>
</dbReference>
<evidence type="ECO:0000259" key="2">
    <source>
        <dbReference type="Pfam" id="PF22968"/>
    </source>
</evidence>
<dbReference type="InterPro" id="IPR011011">
    <property type="entry name" value="Znf_FYVE_PHD"/>
</dbReference>
<feature type="compositionally biased region" description="Polar residues" evidence="1">
    <location>
        <begin position="181"/>
        <end position="200"/>
    </location>
</feature>
<keyword evidence="4" id="KW-1185">Reference proteome</keyword>
<dbReference type="OrthoDB" id="3045089at2759"/>
<dbReference type="EMBL" id="CAJPIZ010004370">
    <property type="protein sequence ID" value="CAG2107462.1"/>
    <property type="molecule type" value="Genomic_DNA"/>
</dbReference>
<dbReference type="InterPro" id="IPR051728">
    <property type="entry name" value="RING-FYVE_E3_ubiquitin-ligase"/>
</dbReference>
<dbReference type="GO" id="GO:1902042">
    <property type="term" value="P:negative regulation of extrinsic apoptotic signaling pathway via death domain receptors"/>
    <property type="evidence" value="ECO:0007669"/>
    <property type="project" value="TreeGrafter"/>
</dbReference>
<dbReference type="GO" id="GO:0061630">
    <property type="term" value="F:ubiquitin protein ligase activity"/>
    <property type="evidence" value="ECO:0007669"/>
    <property type="project" value="TreeGrafter"/>
</dbReference>
<dbReference type="Proteomes" id="UP000759131">
    <property type="component" value="Unassembled WGS sequence"/>
</dbReference>
<evidence type="ECO:0000256" key="1">
    <source>
        <dbReference type="SAM" id="MobiDB-lite"/>
    </source>
</evidence>
<sequence length="423" mass="48101">MKDHNESGSRGVNRTANSGLNFDFPSLNLDFHSISEALSPRNLSTNWDQLMAATKCGTNRPKDIACQSCSIKFTVFKRKRTCIDCNMDFCNQCLNKDLGYDRKNHCKRCVVFSAVPLDRNALNGLRARDLKWFLASKRIPSQMCNEKGELVDLIIQSFSPQSNASSESSQFMRPFDRETRAQPTNDNQSESQSQTQSHNNVEPLPIRSAYSPVYPSLNSLNTNSNPINDSNAGSSESVNTKPESTPNKSNTYFNIDDLKSMDQLKALSVKQLKLILTRNFIDYKGCVEKEELLSKVERLWNDRQENKTQNLDDIPDSNVCKICMESTIDCVLLGKHCVLDPMGVVLQLSYIDVRKPALTSRMYSLNITIIMLYLKLMLKCINTYSVCEVTAQNGLHLSYSMVQLFIEKVIRMNRFVVFLWEII</sequence>
<dbReference type="AlphaFoldDB" id="A0A7R9KPM2"/>
<evidence type="ECO:0000313" key="3">
    <source>
        <dbReference type="EMBL" id="CAD7627032.1"/>
    </source>
</evidence>
<organism evidence="3">
    <name type="scientific">Medioppia subpectinata</name>
    <dbReference type="NCBI Taxonomy" id="1979941"/>
    <lineage>
        <taxon>Eukaryota</taxon>
        <taxon>Metazoa</taxon>
        <taxon>Ecdysozoa</taxon>
        <taxon>Arthropoda</taxon>
        <taxon>Chelicerata</taxon>
        <taxon>Arachnida</taxon>
        <taxon>Acari</taxon>
        <taxon>Acariformes</taxon>
        <taxon>Sarcoptiformes</taxon>
        <taxon>Oribatida</taxon>
        <taxon>Brachypylina</taxon>
        <taxon>Oppioidea</taxon>
        <taxon>Oppiidae</taxon>
        <taxon>Medioppia</taxon>
    </lineage>
</organism>
<gene>
    <name evidence="3" type="ORF">OSB1V03_LOCUS7462</name>
</gene>
<dbReference type="Gene3D" id="1.10.720.140">
    <property type="match status" value="1"/>
</dbReference>
<dbReference type="SUPFAM" id="SSF57903">
    <property type="entry name" value="FYVE/PHD zinc finger"/>
    <property type="match status" value="1"/>
</dbReference>
<feature type="region of interest" description="Disordered" evidence="1">
    <location>
        <begin position="179"/>
        <end position="249"/>
    </location>
</feature>
<dbReference type="EMBL" id="OC858945">
    <property type="protein sequence ID" value="CAD7627032.1"/>
    <property type="molecule type" value="Genomic_DNA"/>
</dbReference>
<dbReference type="Pfam" id="PF22968">
    <property type="entry name" value="RNF34L-like_3rd"/>
    <property type="match status" value="1"/>
</dbReference>
<dbReference type="SUPFAM" id="SSF68906">
    <property type="entry name" value="SAP domain"/>
    <property type="match status" value="2"/>
</dbReference>
<feature type="compositionally biased region" description="Polar residues" evidence="1">
    <location>
        <begin position="229"/>
        <end position="249"/>
    </location>
</feature>
<dbReference type="GO" id="GO:0005886">
    <property type="term" value="C:plasma membrane"/>
    <property type="evidence" value="ECO:0007669"/>
    <property type="project" value="TreeGrafter"/>
</dbReference>
<dbReference type="GO" id="GO:0043161">
    <property type="term" value="P:proteasome-mediated ubiquitin-dependent protein catabolic process"/>
    <property type="evidence" value="ECO:0007669"/>
    <property type="project" value="TreeGrafter"/>
</dbReference>
<reference evidence="3" key="1">
    <citation type="submission" date="2020-11" db="EMBL/GenBank/DDBJ databases">
        <authorList>
            <person name="Tran Van P."/>
        </authorList>
    </citation>
    <scope>NUCLEOTIDE SEQUENCE</scope>
</reference>
<dbReference type="Gene3D" id="1.10.720.30">
    <property type="entry name" value="SAP domain"/>
    <property type="match status" value="1"/>
</dbReference>
<evidence type="ECO:0000313" key="4">
    <source>
        <dbReference type="Proteomes" id="UP000759131"/>
    </source>
</evidence>
<protein>
    <recommendedName>
        <fullName evidence="2">RNF34/RFFL HeH domain-containing protein</fullName>
    </recommendedName>
</protein>
<feature type="compositionally biased region" description="Low complexity" evidence="1">
    <location>
        <begin position="215"/>
        <end position="228"/>
    </location>
</feature>
<dbReference type="PANTHER" id="PTHR14879">
    <property type="entry name" value="CASPASE REGULATOR, RING FINGER DOMAIN-CONTAINING"/>
    <property type="match status" value="1"/>
</dbReference>
<dbReference type="InterPro" id="IPR036361">
    <property type="entry name" value="SAP_dom_sf"/>
</dbReference>